<keyword evidence="9" id="KW-1185">Reference proteome</keyword>
<evidence type="ECO:0000313" key="8">
    <source>
        <dbReference type="EMBL" id="BAS27494.1"/>
    </source>
</evidence>
<keyword evidence="8" id="KW-0282">Flagellum</keyword>
<dbReference type="InterPro" id="IPR001444">
    <property type="entry name" value="Flag_bb_rod_N"/>
</dbReference>
<evidence type="ECO:0000256" key="2">
    <source>
        <dbReference type="ARBA" id="ARBA00009677"/>
    </source>
</evidence>
<dbReference type="EMBL" id="AP014924">
    <property type="protein sequence ID" value="BAS27494.1"/>
    <property type="molecule type" value="Genomic_DNA"/>
</dbReference>
<comment type="subcellular location">
    <subcellularLocation>
        <location evidence="1 6">Bacterial flagellum basal body</location>
    </subcellularLocation>
</comment>
<gene>
    <name evidence="8" type="ORF">LIP_1648</name>
</gene>
<feature type="domain" description="Flagellar basal body rod protein N-terminal" evidence="7">
    <location>
        <begin position="14"/>
        <end position="38"/>
    </location>
</feature>
<evidence type="ECO:0000313" key="9">
    <source>
        <dbReference type="Proteomes" id="UP000065807"/>
    </source>
</evidence>
<dbReference type="PIRSF" id="PIRSF002889">
    <property type="entry name" value="Rod_FlgB"/>
    <property type="match status" value="1"/>
</dbReference>
<accession>A0A0K2SKW3</accession>
<dbReference type="GO" id="GO:0030694">
    <property type="term" value="C:bacterial-type flagellum basal body, rod"/>
    <property type="evidence" value="ECO:0007669"/>
    <property type="project" value="InterPro"/>
</dbReference>
<keyword evidence="4 6" id="KW-0975">Bacterial flagellum</keyword>
<comment type="function">
    <text evidence="5 6">Structural component of flagellum, the bacterial motility apparatus. Part of the rod structure of flagellar basal body.</text>
</comment>
<evidence type="ECO:0000256" key="5">
    <source>
        <dbReference type="ARBA" id="ARBA00024934"/>
    </source>
</evidence>
<evidence type="ECO:0000256" key="3">
    <source>
        <dbReference type="ARBA" id="ARBA00014376"/>
    </source>
</evidence>
<comment type="similarity">
    <text evidence="2 6">Belongs to the flagella basal body rod proteins family.</text>
</comment>
<evidence type="ECO:0000256" key="6">
    <source>
        <dbReference type="PIRNR" id="PIRNR002889"/>
    </source>
</evidence>
<dbReference type="NCBIfam" id="TIGR01396">
    <property type="entry name" value="FlgB"/>
    <property type="match status" value="1"/>
</dbReference>
<protein>
    <recommendedName>
        <fullName evidence="3 6">Flagellar basal body rod protein FlgB</fullName>
    </recommendedName>
</protein>
<dbReference type="OrthoDB" id="9792068at2"/>
<dbReference type="Proteomes" id="UP000065807">
    <property type="component" value="Chromosome"/>
</dbReference>
<sequence>MEGWPVTERFLGARLDQLLLKQRVVAENIANANTPGYKRKDVTFPAELERAGARLPVWRTHPEHLPVSAPEGGPRVVVDSTTVMRNDINNVDVEKETASLAQAQILYNALVEQLNRGYKRISLAVREGRA</sequence>
<keyword evidence="8" id="KW-0969">Cilium</keyword>
<name>A0A0K2SKW3_LIMPI</name>
<dbReference type="KEGG" id="lpil:LIP_1648"/>
<dbReference type="Pfam" id="PF00460">
    <property type="entry name" value="Flg_bb_rod"/>
    <property type="match status" value="1"/>
</dbReference>
<keyword evidence="8" id="KW-0966">Cell projection</keyword>
<reference evidence="9" key="2">
    <citation type="journal article" date="2016" name="Int. J. Syst. Evol. Microbiol.">
        <title>Complete genome sequence and cell structure of Limnochorda pilosa, a Gram-negative spore-former within the phylum Firmicutes.</title>
        <authorList>
            <person name="Watanabe M."/>
            <person name="Kojima H."/>
            <person name="Fukui M."/>
        </authorList>
    </citation>
    <scope>NUCLEOTIDE SEQUENCE [LARGE SCALE GENOMIC DNA]</scope>
    <source>
        <strain evidence="9">HC45</strain>
    </source>
</reference>
<dbReference type="RefSeq" id="WP_068136427.1">
    <property type="nucleotide sequence ID" value="NZ_AP014924.1"/>
</dbReference>
<dbReference type="AlphaFoldDB" id="A0A0K2SKW3"/>
<comment type="subunit">
    <text evidence="6">The basal body constitutes a major portion of the flagellar organelle and consists of a number of rings mounted on a central rod.</text>
</comment>
<organism evidence="8 9">
    <name type="scientific">Limnochorda pilosa</name>
    <dbReference type="NCBI Taxonomy" id="1555112"/>
    <lineage>
        <taxon>Bacteria</taxon>
        <taxon>Bacillati</taxon>
        <taxon>Bacillota</taxon>
        <taxon>Limnochordia</taxon>
        <taxon>Limnochordales</taxon>
        <taxon>Limnochordaceae</taxon>
        <taxon>Limnochorda</taxon>
    </lineage>
</organism>
<evidence type="ECO:0000256" key="4">
    <source>
        <dbReference type="ARBA" id="ARBA00023143"/>
    </source>
</evidence>
<proteinExistence type="inferred from homology"/>
<dbReference type="GO" id="GO:0071973">
    <property type="term" value="P:bacterial-type flagellum-dependent cell motility"/>
    <property type="evidence" value="ECO:0007669"/>
    <property type="project" value="InterPro"/>
</dbReference>
<reference evidence="9" key="1">
    <citation type="submission" date="2015-07" db="EMBL/GenBank/DDBJ databases">
        <title>Complete genome sequence and phylogenetic analysis of Limnochorda pilosa.</title>
        <authorList>
            <person name="Watanabe M."/>
            <person name="Kojima H."/>
            <person name="Fukui M."/>
        </authorList>
    </citation>
    <scope>NUCLEOTIDE SEQUENCE [LARGE SCALE GENOMIC DNA]</scope>
    <source>
        <strain evidence="9">HC45</strain>
    </source>
</reference>
<evidence type="ECO:0000259" key="7">
    <source>
        <dbReference type="Pfam" id="PF00460"/>
    </source>
</evidence>
<dbReference type="InterPro" id="IPR006300">
    <property type="entry name" value="FlgB"/>
</dbReference>
<evidence type="ECO:0000256" key="1">
    <source>
        <dbReference type="ARBA" id="ARBA00004117"/>
    </source>
</evidence>
<dbReference type="STRING" id="1555112.LIP_1648"/>